<dbReference type="AlphaFoldDB" id="A0A0F9F8J9"/>
<organism evidence="1">
    <name type="scientific">marine sediment metagenome</name>
    <dbReference type="NCBI Taxonomy" id="412755"/>
    <lineage>
        <taxon>unclassified sequences</taxon>
        <taxon>metagenomes</taxon>
        <taxon>ecological metagenomes</taxon>
    </lineage>
</organism>
<proteinExistence type="predicted"/>
<evidence type="ECO:0000313" key="1">
    <source>
        <dbReference type="EMBL" id="KKL53565.1"/>
    </source>
</evidence>
<protein>
    <submittedName>
        <fullName evidence="1">Uncharacterized protein</fullName>
    </submittedName>
</protein>
<accession>A0A0F9F8J9</accession>
<gene>
    <name evidence="1" type="ORF">LCGC14_2274160</name>
</gene>
<comment type="caution">
    <text evidence="1">The sequence shown here is derived from an EMBL/GenBank/DDBJ whole genome shotgun (WGS) entry which is preliminary data.</text>
</comment>
<dbReference type="EMBL" id="LAZR01031504">
    <property type="protein sequence ID" value="KKL53565.1"/>
    <property type="molecule type" value="Genomic_DNA"/>
</dbReference>
<reference evidence="1" key="1">
    <citation type="journal article" date="2015" name="Nature">
        <title>Complex archaea that bridge the gap between prokaryotes and eukaryotes.</title>
        <authorList>
            <person name="Spang A."/>
            <person name="Saw J.H."/>
            <person name="Jorgensen S.L."/>
            <person name="Zaremba-Niedzwiedzka K."/>
            <person name="Martijn J."/>
            <person name="Lind A.E."/>
            <person name="van Eijk R."/>
            <person name="Schleper C."/>
            <person name="Guy L."/>
            <person name="Ettema T.J."/>
        </authorList>
    </citation>
    <scope>NUCLEOTIDE SEQUENCE</scope>
</reference>
<name>A0A0F9F8J9_9ZZZZ</name>
<sequence>MIADLFVEESPARRYLSLATAQALACNRCGDCCDSRRAVPPGAFTWGSTDPYLYRDLNHGETLVWPLGAGLRPIDPAAHVGPHVGPFYCAAFREEDGLGCCRLYDGQRPPTCAGFPVFYSDMAERTSEDEPFTAATGSLPRCTWFRVTVLPDGARLLDPVASALDSDGTYVLPELPPSMLDDLAAWVS</sequence>